<feature type="non-terminal residue" evidence="12">
    <location>
        <position position="201"/>
    </location>
</feature>
<evidence type="ECO:0000259" key="10">
    <source>
        <dbReference type="SMART" id="SM00278"/>
    </source>
</evidence>
<dbReference type="InterPro" id="IPR023170">
    <property type="entry name" value="HhH_base_excis_C"/>
</dbReference>
<evidence type="ECO:0000256" key="5">
    <source>
        <dbReference type="ARBA" id="ARBA00022801"/>
    </source>
</evidence>
<dbReference type="Pfam" id="PF00730">
    <property type="entry name" value="HhH-GPD"/>
    <property type="match status" value="1"/>
</dbReference>
<dbReference type="GO" id="GO:0019104">
    <property type="term" value="F:DNA N-glycosylase activity"/>
    <property type="evidence" value="ECO:0007669"/>
    <property type="project" value="UniProtKB-ARBA"/>
</dbReference>
<gene>
    <name evidence="12" type="ORF">A2Z06_00235</name>
</gene>
<dbReference type="GO" id="GO:0051539">
    <property type="term" value="F:4 iron, 4 sulfur cluster binding"/>
    <property type="evidence" value="ECO:0007669"/>
    <property type="project" value="UniProtKB-KW"/>
</dbReference>
<dbReference type="PANTHER" id="PTHR10359">
    <property type="entry name" value="A/G-SPECIFIC ADENINE GLYCOSYLASE/ENDONUCLEASE III"/>
    <property type="match status" value="1"/>
</dbReference>
<dbReference type="SUPFAM" id="SSF48150">
    <property type="entry name" value="DNA-glycosylase"/>
    <property type="match status" value="1"/>
</dbReference>
<keyword evidence="4" id="KW-0227">DNA damage</keyword>
<evidence type="ECO:0000256" key="3">
    <source>
        <dbReference type="ARBA" id="ARBA00022723"/>
    </source>
</evidence>
<dbReference type="EMBL" id="MFIW01000068">
    <property type="protein sequence ID" value="OGF97702.1"/>
    <property type="molecule type" value="Genomic_DNA"/>
</dbReference>
<evidence type="ECO:0000256" key="6">
    <source>
        <dbReference type="ARBA" id="ARBA00023004"/>
    </source>
</evidence>
<reference evidence="12 13" key="1">
    <citation type="journal article" date="2016" name="Nat. Commun.">
        <title>Thousands of microbial genomes shed light on interconnected biogeochemical processes in an aquifer system.</title>
        <authorList>
            <person name="Anantharaman K."/>
            <person name="Brown C.T."/>
            <person name="Hug L.A."/>
            <person name="Sharon I."/>
            <person name="Castelle C.J."/>
            <person name="Probst A.J."/>
            <person name="Thomas B.C."/>
            <person name="Singh A."/>
            <person name="Wilkins M.J."/>
            <person name="Karaoz U."/>
            <person name="Brodie E.L."/>
            <person name="Williams K.H."/>
            <person name="Hubbard S.S."/>
            <person name="Banfield J.F."/>
        </authorList>
    </citation>
    <scope>NUCLEOTIDE SEQUENCE [LARGE SCALE GENOMIC DNA]</scope>
</reference>
<evidence type="ECO:0000313" key="13">
    <source>
        <dbReference type="Proteomes" id="UP000179034"/>
    </source>
</evidence>
<keyword evidence="12" id="KW-0540">Nuclease</keyword>
<dbReference type="Gene3D" id="1.10.1670.10">
    <property type="entry name" value="Helix-hairpin-Helix base-excision DNA repair enzymes (C-terminal)"/>
    <property type="match status" value="1"/>
</dbReference>
<feature type="domain" description="HhH-GPD" evidence="11">
    <location>
        <begin position="33"/>
        <end position="192"/>
    </location>
</feature>
<evidence type="ECO:0000256" key="8">
    <source>
        <dbReference type="ARBA" id="ARBA00023204"/>
    </source>
</evidence>
<dbReference type="Proteomes" id="UP000179034">
    <property type="component" value="Unassembled WGS sequence"/>
</dbReference>
<sequence>MLLAFYGALYDRFGPQKWWPGETPFEVIVGAILTQNTNWGNVERAISRLQADGLMNPLRLSETPPDYLSTCLRPAGFYRVKASRLLNFITYFRVHYDLDIRRMGTVSSYRLREELLAINGIGPETADSILLYAFNRPIFVVDSYTRRVLVRHHLIDEKATYSEIQRLFASSLPEEAQIFNEYHALLVRVGKSFCRAKARCR</sequence>
<evidence type="ECO:0000256" key="9">
    <source>
        <dbReference type="ARBA" id="ARBA00023295"/>
    </source>
</evidence>
<comment type="similarity">
    <text evidence="1">Belongs to the Nth/MutY family.</text>
</comment>
<dbReference type="GO" id="GO:0006284">
    <property type="term" value="P:base-excision repair"/>
    <property type="evidence" value="ECO:0007669"/>
    <property type="project" value="InterPro"/>
</dbReference>
<dbReference type="SMART" id="SM00478">
    <property type="entry name" value="ENDO3c"/>
    <property type="match status" value="1"/>
</dbReference>
<name>A0A1F5YCA7_9BACT</name>
<keyword evidence="12" id="KW-0255">Endonuclease</keyword>
<keyword evidence="2" id="KW-0004">4Fe-4S</keyword>
<evidence type="ECO:0000256" key="1">
    <source>
        <dbReference type="ARBA" id="ARBA00008343"/>
    </source>
</evidence>
<accession>A0A1F5YCA7</accession>
<protein>
    <submittedName>
        <fullName evidence="12">Endonuclease</fullName>
    </submittedName>
</protein>
<dbReference type="GO" id="GO:0046872">
    <property type="term" value="F:metal ion binding"/>
    <property type="evidence" value="ECO:0007669"/>
    <property type="project" value="UniProtKB-KW"/>
</dbReference>
<keyword evidence="9" id="KW-0326">Glycosidase</keyword>
<dbReference type="InterPro" id="IPR000445">
    <property type="entry name" value="HhH_motif"/>
</dbReference>
<comment type="caution">
    <text evidence="12">The sequence shown here is derived from an EMBL/GenBank/DDBJ whole genome shotgun (WGS) entry which is preliminary data.</text>
</comment>
<dbReference type="CDD" id="cd00056">
    <property type="entry name" value="ENDO3c"/>
    <property type="match status" value="1"/>
</dbReference>
<dbReference type="GO" id="GO:0004519">
    <property type="term" value="F:endonuclease activity"/>
    <property type="evidence" value="ECO:0007669"/>
    <property type="project" value="UniProtKB-KW"/>
</dbReference>
<keyword evidence="3" id="KW-0479">Metal-binding</keyword>
<dbReference type="PANTHER" id="PTHR10359:SF19">
    <property type="entry name" value="DNA REPAIR GLYCOSYLASE MJ1434-RELATED"/>
    <property type="match status" value="1"/>
</dbReference>
<dbReference type="SMART" id="SM00278">
    <property type="entry name" value="HhH1"/>
    <property type="match status" value="1"/>
</dbReference>
<dbReference type="GO" id="GO:0003677">
    <property type="term" value="F:DNA binding"/>
    <property type="evidence" value="ECO:0007669"/>
    <property type="project" value="InterPro"/>
</dbReference>
<evidence type="ECO:0000256" key="4">
    <source>
        <dbReference type="ARBA" id="ARBA00022763"/>
    </source>
</evidence>
<dbReference type="Pfam" id="PF00633">
    <property type="entry name" value="HHH"/>
    <property type="match status" value="1"/>
</dbReference>
<proteinExistence type="inferred from homology"/>
<dbReference type="PIRSF" id="PIRSF001435">
    <property type="entry name" value="Nth"/>
    <property type="match status" value="1"/>
</dbReference>
<keyword evidence="7" id="KW-0411">Iron-sulfur</keyword>
<evidence type="ECO:0000259" key="11">
    <source>
        <dbReference type="SMART" id="SM00478"/>
    </source>
</evidence>
<dbReference type="InterPro" id="IPR003583">
    <property type="entry name" value="Hlx-hairpin-Hlx_DNA-bd_motif"/>
</dbReference>
<organism evidence="12 13">
    <name type="scientific">Candidatus Glassbacteria bacterium RBG_16_58_8</name>
    <dbReference type="NCBI Taxonomy" id="1817866"/>
    <lineage>
        <taxon>Bacteria</taxon>
        <taxon>Candidatus Glassiibacteriota</taxon>
    </lineage>
</organism>
<keyword evidence="6" id="KW-0408">Iron</keyword>
<dbReference type="InterPro" id="IPR003265">
    <property type="entry name" value="HhH-GPD_domain"/>
</dbReference>
<keyword evidence="5" id="KW-0378">Hydrolase</keyword>
<evidence type="ECO:0000313" key="12">
    <source>
        <dbReference type="EMBL" id="OGF97702.1"/>
    </source>
</evidence>
<dbReference type="InterPro" id="IPR011257">
    <property type="entry name" value="DNA_glycosylase"/>
</dbReference>
<dbReference type="AlphaFoldDB" id="A0A1F5YCA7"/>
<keyword evidence="8" id="KW-0234">DNA repair</keyword>
<feature type="domain" description="Helix-hairpin-helix DNA-binding motif class 1" evidence="10">
    <location>
        <begin position="113"/>
        <end position="132"/>
    </location>
</feature>
<evidence type="ECO:0000256" key="7">
    <source>
        <dbReference type="ARBA" id="ARBA00023014"/>
    </source>
</evidence>
<dbReference type="Gene3D" id="1.10.340.30">
    <property type="entry name" value="Hypothetical protein, domain 2"/>
    <property type="match status" value="1"/>
</dbReference>
<evidence type="ECO:0000256" key="2">
    <source>
        <dbReference type="ARBA" id="ARBA00022485"/>
    </source>
</evidence>